<dbReference type="PROSITE" id="PS51503">
    <property type="entry name" value="HIG1"/>
    <property type="match status" value="1"/>
</dbReference>
<dbReference type="PANTHER" id="PTHR28018:SF3">
    <property type="entry name" value="RESPIRATORY SUPERCOMPLEX FACTOR 2, MITOCHONDRIAL"/>
    <property type="match status" value="1"/>
</dbReference>
<evidence type="ECO:0000256" key="5">
    <source>
        <dbReference type="SAM" id="Phobius"/>
    </source>
</evidence>
<gene>
    <name evidence="7" type="primary">RCF2_3</name>
    <name evidence="7" type="ORF">K7432_011884</name>
</gene>
<dbReference type="EMBL" id="JASJQH010007847">
    <property type="protein sequence ID" value="KAK9701106.1"/>
    <property type="molecule type" value="Genomic_DNA"/>
</dbReference>
<protein>
    <submittedName>
        <fullName evidence="7">Replication factor C, subunit RFC4</fullName>
    </submittedName>
</protein>
<evidence type="ECO:0000256" key="1">
    <source>
        <dbReference type="ARBA" id="ARBA00004173"/>
    </source>
</evidence>
<dbReference type="Proteomes" id="UP001479436">
    <property type="component" value="Unassembled WGS sequence"/>
</dbReference>
<proteinExistence type="predicted"/>
<name>A0ABR2VT65_9FUNG</name>
<keyword evidence="4 5" id="KW-0472">Membrane</keyword>
<keyword evidence="2 5" id="KW-0812">Transmembrane</keyword>
<evidence type="ECO:0000313" key="7">
    <source>
        <dbReference type="EMBL" id="KAK9701106.1"/>
    </source>
</evidence>
<evidence type="ECO:0000256" key="3">
    <source>
        <dbReference type="ARBA" id="ARBA00022989"/>
    </source>
</evidence>
<sequence>MSSDLKLEGYRDSAVKGAAAGGLAGLAIGGIGLLLSPKFAPKLNTLSVPLKAFWVGSAVIAGAVINGERAYHTFDRHVRASIPSKHMAPILHEHVVTQSEPAPSMSEFIAEHRYSIIGGTWAIGMSISMLYLSRQKYMTFTQKLVQARMYAQAITIIALTATAGVSMTTKREDVKPATDVYVEKKPWK</sequence>
<dbReference type="PANTHER" id="PTHR28018">
    <property type="entry name" value="RESPIRATORY SUPERCOMPLEX FACTOR 2, MITOCHONDRIAL"/>
    <property type="match status" value="1"/>
</dbReference>
<keyword evidence="3 5" id="KW-1133">Transmembrane helix</keyword>
<organism evidence="7 8">
    <name type="scientific">Basidiobolus ranarum</name>
    <dbReference type="NCBI Taxonomy" id="34480"/>
    <lineage>
        <taxon>Eukaryota</taxon>
        <taxon>Fungi</taxon>
        <taxon>Fungi incertae sedis</taxon>
        <taxon>Zoopagomycota</taxon>
        <taxon>Entomophthoromycotina</taxon>
        <taxon>Basidiobolomycetes</taxon>
        <taxon>Basidiobolales</taxon>
        <taxon>Basidiobolaceae</taxon>
        <taxon>Basidiobolus</taxon>
    </lineage>
</organism>
<dbReference type="InterPro" id="IPR007667">
    <property type="entry name" value="Hypoxia_induced_domain"/>
</dbReference>
<feature type="transmembrane region" description="Helical" evidence="5">
    <location>
        <begin position="14"/>
        <end position="36"/>
    </location>
</feature>
<dbReference type="Pfam" id="PF04588">
    <property type="entry name" value="HIG_1_N"/>
    <property type="match status" value="1"/>
</dbReference>
<comment type="caution">
    <text evidence="7">The sequence shown here is derived from an EMBL/GenBank/DDBJ whole genome shotgun (WGS) entry which is preliminary data.</text>
</comment>
<evidence type="ECO:0000256" key="4">
    <source>
        <dbReference type="ARBA" id="ARBA00023136"/>
    </source>
</evidence>
<comment type="subcellular location">
    <subcellularLocation>
        <location evidence="1">Mitochondrion</location>
    </subcellularLocation>
</comment>
<evidence type="ECO:0000259" key="6">
    <source>
        <dbReference type="PROSITE" id="PS51503"/>
    </source>
</evidence>
<keyword evidence="8" id="KW-1185">Reference proteome</keyword>
<feature type="transmembrane region" description="Helical" evidence="5">
    <location>
        <begin position="48"/>
        <end position="65"/>
    </location>
</feature>
<evidence type="ECO:0000256" key="2">
    <source>
        <dbReference type="ARBA" id="ARBA00022692"/>
    </source>
</evidence>
<feature type="domain" description="HIG1" evidence="6">
    <location>
        <begin position="83"/>
        <end position="177"/>
    </location>
</feature>
<evidence type="ECO:0000313" key="8">
    <source>
        <dbReference type="Proteomes" id="UP001479436"/>
    </source>
</evidence>
<dbReference type="InterPro" id="IPR040153">
    <property type="entry name" value="Rcf2"/>
</dbReference>
<feature type="transmembrane region" description="Helical" evidence="5">
    <location>
        <begin position="114"/>
        <end position="133"/>
    </location>
</feature>
<accession>A0ABR2VT65</accession>
<reference evidence="7 8" key="1">
    <citation type="submission" date="2023-04" db="EMBL/GenBank/DDBJ databases">
        <title>Genome of Basidiobolus ranarum AG-B5.</title>
        <authorList>
            <person name="Stajich J.E."/>
            <person name="Carter-House D."/>
            <person name="Gryganskyi A."/>
        </authorList>
    </citation>
    <scope>NUCLEOTIDE SEQUENCE [LARGE SCALE GENOMIC DNA]</scope>
    <source>
        <strain evidence="7 8">AG-B5</strain>
    </source>
</reference>